<dbReference type="PANTHER" id="PTHR11439:SF517">
    <property type="entry name" value="CYSTEINE-RICH RLK (RECEPTOR-LIKE PROTEIN KINASE) 8"/>
    <property type="match status" value="1"/>
</dbReference>
<feature type="domain" description="Rhodanese" evidence="1">
    <location>
        <begin position="53"/>
        <end position="72"/>
    </location>
</feature>
<dbReference type="STRING" id="157652.A0A371FNW0"/>
<dbReference type="AlphaFoldDB" id="A0A371FNW0"/>
<organism evidence="2 3">
    <name type="scientific">Mucuna pruriens</name>
    <name type="common">Velvet bean</name>
    <name type="synonym">Dolichos pruriens</name>
    <dbReference type="NCBI Taxonomy" id="157652"/>
    <lineage>
        <taxon>Eukaryota</taxon>
        <taxon>Viridiplantae</taxon>
        <taxon>Streptophyta</taxon>
        <taxon>Embryophyta</taxon>
        <taxon>Tracheophyta</taxon>
        <taxon>Spermatophyta</taxon>
        <taxon>Magnoliopsida</taxon>
        <taxon>eudicotyledons</taxon>
        <taxon>Gunneridae</taxon>
        <taxon>Pentapetalae</taxon>
        <taxon>rosids</taxon>
        <taxon>fabids</taxon>
        <taxon>Fabales</taxon>
        <taxon>Fabaceae</taxon>
        <taxon>Papilionoideae</taxon>
        <taxon>50 kb inversion clade</taxon>
        <taxon>NPAAA clade</taxon>
        <taxon>indigoferoid/millettioid clade</taxon>
        <taxon>Phaseoleae</taxon>
        <taxon>Mucuna</taxon>
    </lineage>
</organism>
<dbReference type="PANTHER" id="PTHR11439">
    <property type="entry name" value="GAG-POL-RELATED RETROTRANSPOSON"/>
    <property type="match status" value="1"/>
</dbReference>
<reference evidence="2" key="1">
    <citation type="submission" date="2018-05" db="EMBL/GenBank/DDBJ databases">
        <title>Draft genome of Mucuna pruriens seed.</title>
        <authorList>
            <person name="Nnadi N.E."/>
            <person name="Vos R."/>
            <person name="Hasami M.H."/>
            <person name="Devisetty U.K."/>
            <person name="Aguiy J.C."/>
        </authorList>
    </citation>
    <scope>NUCLEOTIDE SEQUENCE [LARGE SCALE GENOMIC DNA]</scope>
    <source>
        <strain evidence="2">JCA_2017</strain>
    </source>
</reference>
<evidence type="ECO:0000259" key="1">
    <source>
        <dbReference type="PROSITE" id="PS50206"/>
    </source>
</evidence>
<keyword evidence="3" id="KW-1185">Reference proteome</keyword>
<dbReference type="InterPro" id="IPR001763">
    <property type="entry name" value="Rhodanese-like_dom"/>
</dbReference>
<accession>A0A371FNW0</accession>
<sequence length="152" mass="17625">MHAKVAKRIFNHLKGTRNYGILYKRGGIEQILTFTNSDYAKEMEDKKNTLGYVFLMSGGYVAWSSQKQPIVTPSATKTEFIVVVKPHKRWSNELVHYGTQDQTIDVMTKPLDQTIDVMTKPLKLDSFKKLRMQFGIKSFFQHGMFFMSNYNT</sequence>
<comment type="caution">
    <text evidence="2">The sequence shown here is derived from an EMBL/GenBank/DDBJ whole genome shotgun (WGS) entry which is preliminary data.</text>
</comment>
<dbReference type="Proteomes" id="UP000257109">
    <property type="component" value="Unassembled WGS sequence"/>
</dbReference>
<name>A0A371FNW0_MUCPR</name>
<gene>
    <name evidence="2" type="ORF">CR513_39496</name>
</gene>
<dbReference type="PROSITE" id="PS50206">
    <property type="entry name" value="RHODANESE_3"/>
    <property type="match status" value="1"/>
</dbReference>
<dbReference type="EMBL" id="QJKJ01008357">
    <property type="protein sequence ID" value="RDX80006.1"/>
    <property type="molecule type" value="Genomic_DNA"/>
</dbReference>
<dbReference type="OrthoDB" id="412285at2759"/>
<evidence type="ECO:0000313" key="2">
    <source>
        <dbReference type="EMBL" id="RDX80006.1"/>
    </source>
</evidence>
<feature type="non-terminal residue" evidence="2">
    <location>
        <position position="1"/>
    </location>
</feature>
<proteinExistence type="predicted"/>
<evidence type="ECO:0000313" key="3">
    <source>
        <dbReference type="Proteomes" id="UP000257109"/>
    </source>
</evidence>
<protein>
    <recommendedName>
        <fullName evidence="1">Rhodanese domain-containing protein</fullName>
    </recommendedName>
</protein>